<gene>
    <name evidence="2" type="ORF">Raf01_00490</name>
</gene>
<evidence type="ECO:0000313" key="3">
    <source>
        <dbReference type="Proteomes" id="UP000642748"/>
    </source>
</evidence>
<organism evidence="2 3">
    <name type="scientific">Rugosimonospora africana</name>
    <dbReference type="NCBI Taxonomy" id="556532"/>
    <lineage>
        <taxon>Bacteria</taxon>
        <taxon>Bacillati</taxon>
        <taxon>Actinomycetota</taxon>
        <taxon>Actinomycetes</taxon>
        <taxon>Micromonosporales</taxon>
        <taxon>Micromonosporaceae</taxon>
        <taxon>Rugosimonospora</taxon>
    </lineage>
</organism>
<evidence type="ECO:0000313" key="2">
    <source>
        <dbReference type="EMBL" id="GIH11877.1"/>
    </source>
</evidence>
<evidence type="ECO:0000256" key="1">
    <source>
        <dbReference type="SAM" id="MobiDB-lite"/>
    </source>
</evidence>
<proteinExistence type="predicted"/>
<comment type="caution">
    <text evidence="2">The sequence shown here is derived from an EMBL/GenBank/DDBJ whole genome shotgun (WGS) entry which is preliminary data.</text>
</comment>
<dbReference type="SUPFAM" id="SSF53756">
    <property type="entry name" value="UDP-Glycosyltransferase/glycogen phosphorylase"/>
    <property type="match status" value="1"/>
</dbReference>
<dbReference type="RefSeq" id="WP_203915609.1">
    <property type="nucleotide sequence ID" value="NZ_BONZ01000001.1"/>
</dbReference>
<dbReference type="EMBL" id="BONZ01000001">
    <property type="protein sequence ID" value="GIH11877.1"/>
    <property type="molecule type" value="Genomic_DNA"/>
</dbReference>
<dbReference type="AlphaFoldDB" id="A0A8J3VMN5"/>
<protein>
    <submittedName>
        <fullName evidence="2">Uncharacterized protein</fullName>
    </submittedName>
</protein>
<feature type="compositionally biased region" description="Basic and acidic residues" evidence="1">
    <location>
        <begin position="57"/>
        <end position="70"/>
    </location>
</feature>
<keyword evidence="3" id="KW-1185">Reference proteome</keyword>
<accession>A0A8J3VMN5</accession>
<dbReference type="Proteomes" id="UP000642748">
    <property type="component" value="Unassembled WGS sequence"/>
</dbReference>
<feature type="region of interest" description="Disordered" evidence="1">
    <location>
        <begin position="37"/>
        <end position="70"/>
    </location>
</feature>
<reference evidence="2" key="1">
    <citation type="submission" date="2021-01" db="EMBL/GenBank/DDBJ databases">
        <title>Whole genome shotgun sequence of Rugosimonospora africana NBRC 104875.</title>
        <authorList>
            <person name="Komaki H."/>
            <person name="Tamura T."/>
        </authorList>
    </citation>
    <scope>NUCLEOTIDE SEQUENCE</scope>
    <source>
        <strain evidence="2">NBRC 104875</strain>
    </source>
</reference>
<dbReference type="Gene3D" id="3.40.50.2000">
    <property type="entry name" value="Glycogen Phosphorylase B"/>
    <property type="match status" value="1"/>
</dbReference>
<name>A0A8J3VMN5_9ACTN</name>
<sequence length="444" mass="46772">MAKDVVRPTIVFDVGSYGYGSVSMALAVAAEILGRTDSVPNDSGPKDSAPDESAPDESGRSENDRTDSDREPAAHLVALGRGEAVAQLRSSGLFRIVADCSDPAADLRALLPAEPDAWCDFQTDDRRSWRLAADTGVPYVHVNMFAWRVKEAPAVTFHVPQARTLYERYPGFEADAARFGADHDDFVPPAVGRVTGAGPMIEAAPETAAGRAKEEETGDEPVAIVTLGGGRVPGLSDPHAGTRLLATVAVAALRRAAPGLPVHLCCGPSAATALGSTVDGARVRSLPRAEFLDLLGRAAVAVTQPSLHSPYEAMLRGRPTVLLPPQNFTQWFHLRHWEHARLAGTSHTLTCLTPELDMDPFGLEHPQDVALAGAYRRLLDEPAAIETLATEVAGAVRSALTEPAAVRAHQDKLCAGLGGDVGVSSVADVLLAAGGRPVVRSGRP</sequence>